<dbReference type="RefSeq" id="WP_262427778.1">
    <property type="nucleotide sequence ID" value="NZ_JACRTJ010000022.1"/>
</dbReference>
<dbReference type="InterPro" id="IPR046240">
    <property type="entry name" value="DUF6273"/>
</dbReference>
<evidence type="ECO:0000313" key="2">
    <source>
        <dbReference type="EMBL" id="MBC8599585.1"/>
    </source>
</evidence>
<protein>
    <recommendedName>
        <fullName evidence="1">DUF6273 domain-containing protein</fullName>
    </recommendedName>
</protein>
<evidence type="ECO:0000313" key="3">
    <source>
        <dbReference type="Proteomes" id="UP000647491"/>
    </source>
</evidence>
<name>A0ABR7NU17_9FIRM</name>
<proteinExistence type="predicted"/>
<keyword evidence="3" id="KW-1185">Reference proteome</keyword>
<feature type="domain" description="DUF6273" evidence="1">
    <location>
        <begin position="259"/>
        <end position="411"/>
    </location>
</feature>
<organism evidence="2 3">
    <name type="scientific">Enterocloster hominis</name>
    <name type="common">ex Liu et al. 2021</name>
    <dbReference type="NCBI Taxonomy" id="2763663"/>
    <lineage>
        <taxon>Bacteria</taxon>
        <taxon>Bacillati</taxon>
        <taxon>Bacillota</taxon>
        <taxon>Clostridia</taxon>
        <taxon>Lachnospirales</taxon>
        <taxon>Lachnospiraceae</taxon>
        <taxon>Enterocloster</taxon>
    </lineage>
</organism>
<comment type="caution">
    <text evidence="2">The sequence shown here is derived from an EMBL/GenBank/DDBJ whole genome shotgun (WGS) entry which is preliminary data.</text>
</comment>
<gene>
    <name evidence="2" type="ORF">H8708_10175</name>
</gene>
<dbReference type="Proteomes" id="UP000647491">
    <property type="component" value="Unassembled WGS sequence"/>
</dbReference>
<dbReference type="Pfam" id="PF19789">
    <property type="entry name" value="DUF6273"/>
    <property type="match status" value="1"/>
</dbReference>
<reference evidence="2 3" key="1">
    <citation type="submission" date="2020-08" db="EMBL/GenBank/DDBJ databases">
        <title>Genome public.</title>
        <authorList>
            <person name="Liu C."/>
            <person name="Sun Q."/>
        </authorList>
    </citation>
    <scope>NUCLEOTIDE SEQUENCE [LARGE SCALE GENOMIC DNA]</scope>
    <source>
        <strain evidence="2 3">BX10</strain>
    </source>
</reference>
<accession>A0ABR7NU17</accession>
<dbReference type="EMBL" id="JACRTJ010000022">
    <property type="protein sequence ID" value="MBC8599585.1"/>
    <property type="molecule type" value="Genomic_DNA"/>
</dbReference>
<evidence type="ECO:0000259" key="1">
    <source>
        <dbReference type="Pfam" id="PF19789"/>
    </source>
</evidence>
<sequence length="413" mass="46137">MKKKRIGGVLAAAGAAAVLSGLCTGRAFCLDMESYAGLLDKERMSGETEYMVSGDQECRRLLMELVSAGAGKEREEFFITGEDYEPETLVIAQMFPAAVNISNTKIEEYEENGRRYVTCRIGFERQPDQEACTHRWETRILEAGTCLWGGKEELTCRLCGLRKVRSPAALGHLDADRDRLCDRCRDPLNGDEPIETGRWAVGDVQTRRLGKDTYQFRCVDDDYSSAGTDHQKYALFLCETVIRSDMDSTDSQKKIITFGKNNNYKDSEIRKWLWDRCTGEAGLQMGAGALMPVNVGVCTAFLGQTSPGTEGEAAETELVKYTLLPQMMSDRMFLLSVEEALKYREELWDTVSEESPYSRGYWLRTPVYQEGENGGFIYGTEAYAVDLRDGTIGPAEVSDGSFGLRPAYCLPQS</sequence>